<dbReference type="PROSITE" id="PS00108">
    <property type="entry name" value="PROTEIN_KINASE_ST"/>
    <property type="match status" value="1"/>
</dbReference>
<organism evidence="8 9">
    <name type="scientific">Ogataea philodendri</name>
    <dbReference type="NCBI Taxonomy" id="1378263"/>
    <lineage>
        <taxon>Eukaryota</taxon>
        <taxon>Fungi</taxon>
        <taxon>Dikarya</taxon>
        <taxon>Ascomycota</taxon>
        <taxon>Saccharomycotina</taxon>
        <taxon>Pichiomycetes</taxon>
        <taxon>Pichiales</taxon>
        <taxon>Pichiaceae</taxon>
        <taxon>Ogataea</taxon>
    </lineage>
</organism>
<keyword evidence="4" id="KW-0418">Kinase</keyword>
<feature type="compositionally biased region" description="Basic and acidic residues" evidence="6">
    <location>
        <begin position="520"/>
        <end position="529"/>
    </location>
</feature>
<dbReference type="OrthoDB" id="68483at2759"/>
<dbReference type="PANTHER" id="PTHR24345">
    <property type="entry name" value="SERINE/THREONINE-PROTEIN KINASE PLK"/>
    <property type="match status" value="1"/>
</dbReference>
<protein>
    <recommendedName>
        <fullName evidence="7">Protein kinase domain-containing protein</fullName>
    </recommendedName>
</protein>
<dbReference type="InterPro" id="IPR000719">
    <property type="entry name" value="Prot_kinase_dom"/>
</dbReference>
<feature type="compositionally biased region" description="Polar residues" evidence="6">
    <location>
        <begin position="454"/>
        <end position="463"/>
    </location>
</feature>
<evidence type="ECO:0000256" key="2">
    <source>
        <dbReference type="ARBA" id="ARBA00022679"/>
    </source>
</evidence>
<feature type="region of interest" description="Disordered" evidence="6">
    <location>
        <begin position="520"/>
        <end position="544"/>
    </location>
</feature>
<dbReference type="Proteomes" id="UP000769157">
    <property type="component" value="Unassembled WGS sequence"/>
</dbReference>
<comment type="caution">
    <text evidence="8">The sequence shown here is derived from an EMBL/GenBank/DDBJ whole genome shotgun (WGS) entry which is preliminary data.</text>
</comment>
<name>A0A9P8NVU2_9ASCO</name>
<gene>
    <name evidence="8" type="ORF">OGAPHI_006923</name>
</gene>
<evidence type="ECO:0000313" key="9">
    <source>
        <dbReference type="Proteomes" id="UP000769157"/>
    </source>
</evidence>
<dbReference type="Gene3D" id="1.10.510.10">
    <property type="entry name" value="Transferase(Phosphotransferase) domain 1"/>
    <property type="match status" value="1"/>
</dbReference>
<evidence type="ECO:0000259" key="7">
    <source>
        <dbReference type="PROSITE" id="PS50011"/>
    </source>
</evidence>
<keyword evidence="2" id="KW-0808">Transferase</keyword>
<feature type="compositionally biased region" description="Low complexity" evidence="6">
    <location>
        <begin position="493"/>
        <end position="507"/>
    </location>
</feature>
<evidence type="ECO:0000256" key="1">
    <source>
        <dbReference type="ARBA" id="ARBA00022527"/>
    </source>
</evidence>
<dbReference type="Gene3D" id="3.30.200.20">
    <property type="entry name" value="Phosphorylase Kinase, domain 1"/>
    <property type="match status" value="1"/>
</dbReference>
<dbReference type="PROSITE" id="PS50011">
    <property type="entry name" value="PROTEIN_KINASE_DOM"/>
    <property type="match status" value="1"/>
</dbReference>
<evidence type="ECO:0000256" key="6">
    <source>
        <dbReference type="SAM" id="MobiDB-lite"/>
    </source>
</evidence>
<dbReference type="EMBL" id="JAEUBE010000504">
    <property type="protein sequence ID" value="KAH3660337.1"/>
    <property type="molecule type" value="Genomic_DNA"/>
</dbReference>
<reference evidence="8" key="2">
    <citation type="submission" date="2021-01" db="EMBL/GenBank/DDBJ databases">
        <authorList>
            <person name="Schikora-Tamarit M.A."/>
        </authorList>
    </citation>
    <scope>NUCLEOTIDE SEQUENCE</scope>
    <source>
        <strain evidence="8">CBS6075</strain>
    </source>
</reference>
<dbReference type="Pfam" id="PF00069">
    <property type="entry name" value="Pkinase"/>
    <property type="match status" value="1"/>
</dbReference>
<keyword evidence="9" id="KW-1185">Reference proteome</keyword>
<keyword evidence="5" id="KW-0067">ATP-binding</keyword>
<dbReference type="GeneID" id="70238887"/>
<dbReference type="RefSeq" id="XP_046058040.1">
    <property type="nucleotide sequence ID" value="XM_046208262.1"/>
</dbReference>
<feature type="domain" description="Protein kinase" evidence="7">
    <location>
        <begin position="10"/>
        <end position="340"/>
    </location>
</feature>
<dbReference type="GO" id="GO:0004674">
    <property type="term" value="F:protein serine/threonine kinase activity"/>
    <property type="evidence" value="ECO:0007669"/>
    <property type="project" value="UniProtKB-KW"/>
</dbReference>
<dbReference type="PANTHER" id="PTHR24345:SF0">
    <property type="entry name" value="CELL CYCLE SERINE_THREONINE-PROTEIN KINASE CDC5_MSD2"/>
    <property type="match status" value="1"/>
</dbReference>
<keyword evidence="1" id="KW-0723">Serine/threonine-protein kinase</keyword>
<dbReference type="GO" id="GO:0005524">
    <property type="term" value="F:ATP binding"/>
    <property type="evidence" value="ECO:0007669"/>
    <property type="project" value="UniProtKB-KW"/>
</dbReference>
<sequence>MDNEFHLSEFKSVKKLGTGRFGKVLLVATQTDHQISNLTSNNGEFYYAIKIVGNTRIDKPILNLSNVSNISRVKSEIRVIRLLRDYRHPNILQSYSIINNSPNKRIYFISEYCSVGELNRTNFSTYPSTRSSMDNIQSKIRDIVNGLEFLHLQKIVHRDIKPSNLLVDHTGTVKISDFGTCYRLTGESTEDNFEVFKKIVGTPLFLAPELCENEHVSDQSSEKHGFTLFKLKKDKETDPGYKIDIWSLGITLFYLFFETFPFYNENEFKLFHDIVDKEIVYPPFSKCYTLKRLTDANYGFDYNSKLIAYFKSLVDLLRKMLIKKPDQRIALKLVKSHKLFKLFTESKSYQDYVKRNDSIIKKSSNSIHLMRTSRSGDLLSDFDEVPDTSRFKGFSRLLNLSGSGTSDSSLSEPSIVNNSAVSLPINTNHRHLTNANEHQLSKPVRPMSPPPAENRNSVNTINSLPPKLTEAVTPDLQSPHNAPAPFVPPTIYTSRSTASTHSSSSLSKLKVSNRVNFKEVLNDKGDKPKPKSMYTMDQYLNKDL</sequence>
<proteinExistence type="predicted"/>
<dbReference type="SUPFAM" id="SSF56112">
    <property type="entry name" value="Protein kinase-like (PK-like)"/>
    <property type="match status" value="1"/>
</dbReference>
<keyword evidence="3" id="KW-0547">Nucleotide-binding</keyword>
<evidence type="ECO:0000256" key="5">
    <source>
        <dbReference type="ARBA" id="ARBA00022840"/>
    </source>
</evidence>
<evidence type="ECO:0000256" key="3">
    <source>
        <dbReference type="ARBA" id="ARBA00022741"/>
    </source>
</evidence>
<accession>A0A9P8NVU2</accession>
<dbReference type="AlphaFoldDB" id="A0A9P8NVU2"/>
<evidence type="ECO:0000313" key="8">
    <source>
        <dbReference type="EMBL" id="KAH3660337.1"/>
    </source>
</evidence>
<dbReference type="GO" id="GO:0005634">
    <property type="term" value="C:nucleus"/>
    <property type="evidence" value="ECO:0007669"/>
    <property type="project" value="TreeGrafter"/>
</dbReference>
<dbReference type="InterPro" id="IPR008271">
    <property type="entry name" value="Ser/Thr_kinase_AS"/>
</dbReference>
<dbReference type="InterPro" id="IPR011009">
    <property type="entry name" value="Kinase-like_dom_sf"/>
</dbReference>
<dbReference type="SMART" id="SM00220">
    <property type="entry name" value="S_TKc"/>
    <property type="match status" value="1"/>
</dbReference>
<reference evidence="8" key="1">
    <citation type="journal article" date="2021" name="Open Biol.">
        <title>Shared evolutionary footprints suggest mitochondrial oxidative damage underlies multiple complex I losses in fungi.</title>
        <authorList>
            <person name="Schikora-Tamarit M.A."/>
            <person name="Marcet-Houben M."/>
            <person name="Nosek J."/>
            <person name="Gabaldon T."/>
        </authorList>
    </citation>
    <scope>NUCLEOTIDE SEQUENCE</scope>
    <source>
        <strain evidence="8">CBS6075</strain>
    </source>
</reference>
<evidence type="ECO:0000256" key="4">
    <source>
        <dbReference type="ARBA" id="ARBA00022777"/>
    </source>
</evidence>
<feature type="region of interest" description="Disordered" evidence="6">
    <location>
        <begin position="437"/>
        <end position="508"/>
    </location>
</feature>